<dbReference type="CDD" id="cd00211">
    <property type="entry name" value="PTS_IIA_fru"/>
    <property type="match status" value="1"/>
</dbReference>
<dbReference type="AlphaFoldDB" id="A0AAP3M4E1"/>
<dbReference type="InterPro" id="IPR016152">
    <property type="entry name" value="PTrfase/Anion_transptr"/>
</dbReference>
<name>A0AAP3M4E1_9LACO</name>
<dbReference type="PANTHER" id="PTHR47738:SF3">
    <property type="entry name" value="PHOSPHOTRANSFERASE SYSTEM MANNITOL_FRUCTOSE-SPECIFIC IIA DOMAIN CONTAINING PROTEIN"/>
    <property type="match status" value="1"/>
</dbReference>
<dbReference type="Gene3D" id="3.40.930.10">
    <property type="entry name" value="Mannitol-specific EII, Chain A"/>
    <property type="match status" value="1"/>
</dbReference>
<sequence>MGEKLKIEDIVINRNLEANFKEEVISKMAKRLQEKGYVTSDYEQALLKREKEFPTGLPSSQPIVAIPHANSDLVNKTTIEVATLKTPVIFYNMGSINEKLEVQIVIMLAISEPHGQIEMLQKIVGIVQNQELRERMLLSKSNQELKNLIVQALA</sequence>
<dbReference type="InterPro" id="IPR002178">
    <property type="entry name" value="PTS_EIIA_type-2_dom"/>
</dbReference>
<gene>
    <name evidence="2" type="ORF">L2422_08180</name>
</gene>
<dbReference type="InterPro" id="IPR051541">
    <property type="entry name" value="PTS_SugarTrans_NitroReg"/>
</dbReference>
<comment type="caution">
    <text evidence="2">The sequence shown here is derived from an EMBL/GenBank/DDBJ whole genome shotgun (WGS) entry which is preliminary data.</text>
</comment>
<reference evidence="2" key="1">
    <citation type="submission" date="2022-01" db="EMBL/GenBank/DDBJ databases">
        <title>VMRC isolate genome collection.</title>
        <authorList>
            <person name="France M."/>
            <person name="Rutt L."/>
            <person name="Humphrys M."/>
            <person name="Ravel J."/>
        </authorList>
    </citation>
    <scope>NUCLEOTIDE SEQUENCE</scope>
    <source>
        <strain evidence="2">C0127B5</strain>
    </source>
</reference>
<organism evidence="2 3">
    <name type="scientific">Lactobacillus mulieris</name>
    <dbReference type="NCBI Taxonomy" id="2508708"/>
    <lineage>
        <taxon>Bacteria</taxon>
        <taxon>Bacillati</taxon>
        <taxon>Bacillota</taxon>
        <taxon>Bacilli</taxon>
        <taxon>Lactobacillales</taxon>
        <taxon>Lactobacillaceae</taxon>
        <taxon>Lactobacillus</taxon>
    </lineage>
</organism>
<protein>
    <submittedName>
        <fullName evidence="2">PTS sugar transporter subunit IIA</fullName>
    </submittedName>
</protein>
<evidence type="ECO:0000259" key="1">
    <source>
        <dbReference type="PROSITE" id="PS51094"/>
    </source>
</evidence>
<evidence type="ECO:0000313" key="3">
    <source>
        <dbReference type="Proteomes" id="UP001213015"/>
    </source>
</evidence>
<dbReference type="Proteomes" id="UP001213015">
    <property type="component" value="Unassembled WGS sequence"/>
</dbReference>
<accession>A0AAP3M4E1</accession>
<dbReference type="SUPFAM" id="SSF55804">
    <property type="entry name" value="Phoshotransferase/anion transport protein"/>
    <property type="match status" value="1"/>
</dbReference>
<keyword evidence="2" id="KW-0762">Sugar transport</keyword>
<keyword evidence="2" id="KW-0813">Transport</keyword>
<dbReference type="RefSeq" id="WP_006587267.1">
    <property type="nucleotide sequence ID" value="NZ_CABMGH010000004.1"/>
</dbReference>
<feature type="domain" description="PTS EIIA type-2" evidence="1">
    <location>
        <begin position="3"/>
        <end position="152"/>
    </location>
</feature>
<dbReference type="Pfam" id="PF00359">
    <property type="entry name" value="PTS_EIIA_2"/>
    <property type="match status" value="1"/>
</dbReference>
<dbReference type="PANTHER" id="PTHR47738">
    <property type="entry name" value="PTS SYSTEM FRUCTOSE-LIKE EIIA COMPONENT-RELATED"/>
    <property type="match status" value="1"/>
</dbReference>
<dbReference type="PROSITE" id="PS51094">
    <property type="entry name" value="PTS_EIIA_TYPE_2"/>
    <property type="match status" value="1"/>
</dbReference>
<proteinExistence type="predicted"/>
<dbReference type="EMBL" id="JAKHLF010000019">
    <property type="protein sequence ID" value="MCZ3845464.1"/>
    <property type="molecule type" value="Genomic_DNA"/>
</dbReference>
<evidence type="ECO:0000313" key="2">
    <source>
        <dbReference type="EMBL" id="MCZ3845464.1"/>
    </source>
</evidence>